<proteinExistence type="predicted"/>
<accession>A0A370XBZ0</accession>
<reference evidence="2 3" key="1">
    <citation type="submission" date="2018-07" db="EMBL/GenBank/DDBJ databases">
        <title>Dyella monticola sp. nov. and Dyella psychrodurans sp. nov. isolated from monsoon evergreen broad-leaved forest soil of Dinghu Mountain, China.</title>
        <authorList>
            <person name="Gao Z."/>
            <person name="Qiu L."/>
        </authorList>
    </citation>
    <scope>NUCLEOTIDE SEQUENCE [LARGE SCALE GENOMIC DNA]</scope>
    <source>
        <strain evidence="2 3">4MSK11</strain>
    </source>
</reference>
<gene>
    <name evidence="2" type="ORF">DWU99_00475</name>
</gene>
<feature type="transmembrane region" description="Helical" evidence="1">
    <location>
        <begin position="35"/>
        <end position="51"/>
    </location>
</feature>
<dbReference type="AlphaFoldDB" id="A0A370XBZ0"/>
<evidence type="ECO:0000313" key="3">
    <source>
        <dbReference type="Proteomes" id="UP000255334"/>
    </source>
</evidence>
<feature type="transmembrane region" description="Helical" evidence="1">
    <location>
        <begin position="63"/>
        <end position="82"/>
    </location>
</feature>
<organism evidence="2 3">
    <name type="scientific">Dyella psychrodurans</name>
    <dbReference type="NCBI Taxonomy" id="1927960"/>
    <lineage>
        <taxon>Bacteria</taxon>
        <taxon>Pseudomonadati</taxon>
        <taxon>Pseudomonadota</taxon>
        <taxon>Gammaproteobacteria</taxon>
        <taxon>Lysobacterales</taxon>
        <taxon>Rhodanobacteraceae</taxon>
        <taxon>Dyella</taxon>
    </lineage>
</organism>
<keyword evidence="1" id="KW-0812">Transmembrane</keyword>
<keyword evidence="3" id="KW-1185">Reference proteome</keyword>
<feature type="transmembrane region" description="Helical" evidence="1">
    <location>
        <begin position="12"/>
        <end position="29"/>
    </location>
</feature>
<dbReference type="Proteomes" id="UP000255334">
    <property type="component" value="Unassembled WGS sequence"/>
</dbReference>
<keyword evidence="1" id="KW-1133">Transmembrane helix</keyword>
<keyword evidence="1" id="KW-0472">Membrane</keyword>
<protein>
    <submittedName>
        <fullName evidence="2">Uncharacterized protein</fullName>
    </submittedName>
</protein>
<sequence>MPLLVSAGKAFAGALVGVLATMYVLGFFVPHGVQLWPAFGIASGIALATGIRSQWSLSTTVGAVLVGVLAATGDVVGIWLSARP</sequence>
<evidence type="ECO:0000313" key="2">
    <source>
        <dbReference type="EMBL" id="RDS85787.1"/>
    </source>
</evidence>
<name>A0A370XBZ0_9GAMM</name>
<evidence type="ECO:0000256" key="1">
    <source>
        <dbReference type="SAM" id="Phobius"/>
    </source>
</evidence>
<dbReference type="EMBL" id="QRBF01000001">
    <property type="protein sequence ID" value="RDS85787.1"/>
    <property type="molecule type" value="Genomic_DNA"/>
</dbReference>
<comment type="caution">
    <text evidence="2">The sequence shown here is derived from an EMBL/GenBank/DDBJ whole genome shotgun (WGS) entry which is preliminary data.</text>
</comment>